<reference evidence="4" key="1">
    <citation type="submission" date="2015-07" db="EMBL/GenBank/DDBJ databases">
        <title>Genome sequencing project for genomic taxonomy and phylogenomics of Bacillus-like bacteria.</title>
        <authorList>
            <person name="Liu B."/>
            <person name="Wang J."/>
            <person name="Zhu Y."/>
            <person name="Liu G."/>
            <person name="Chen Q."/>
            <person name="Chen Z."/>
            <person name="Lan J."/>
            <person name="Che J."/>
            <person name="Ge C."/>
            <person name="Shi H."/>
            <person name="Pan Z."/>
            <person name="Liu X."/>
        </authorList>
    </citation>
    <scope>NUCLEOTIDE SEQUENCE [LARGE SCALE GENOMIC DNA]</scope>
    <source>
        <strain evidence="4">DSM 9887</strain>
    </source>
</reference>
<dbReference type="Proteomes" id="UP000319578">
    <property type="component" value="Unassembled WGS sequence"/>
</dbReference>
<feature type="domain" description="IrrE N-terminal-like" evidence="1">
    <location>
        <begin position="12"/>
        <end position="121"/>
    </location>
</feature>
<evidence type="ECO:0000313" key="3">
    <source>
        <dbReference type="EMBL" id="KNB69686.1"/>
    </source>
</evidence>
<organism evidence="3 4">
    <name type="scientific">Brevibacillus reuszeri</name>
    <dbReference type="NCBI Taxonomy" id="54915"/>
    <lineage>
        <taxon>Bacteria</taxon>
        <taxon>Bacillati</taxon>
        <taxon>Bacillota</taxon>
        <taxon>Bacilli</taxon>
        <taxon>Bacillales</taxon>
        <taxon>Paenibacillaceae</taxon>
        <taxon>Brevibacillus</taxon>
    </lineage>
</organism>
<dbReference type="EMBL" id="BJON01000009">
    <property type="protein sequence ID" value="GED68983.1"/>
    <property type="molecule type" value="Genomic_DNA"/>
</dbReference>
<keyword evidence="5" id="KW-1185">Reference proteome</keyword>
<dbReference type="OrthoDB" id="1707128at2"/>
<protein>
    <submittedName>
        <fullName evidence="3">Membrane protein</fullName>
    </submittedName>
</protein>
<evidence type="ECO:0000313" key="2">
    <source>
        <dbReference type="EMBL" id="GED68983.1"/>
    </source>
</evidence>
<dbReference type="InterPro" id="IPR010359">
    <property type="entry name" value="IrrE_HExxH"/>
</dbReference>
<dbReference type="EMBL" id="LGIQ01000011">
    <property type="protein sequence ID" value="KNB69686.1"/>
    <property type="molecule type" value="Genomic_DNA"/>
</dbReference>
<reference evidence="3" key="2">
    <citation type="submission" date="2015-07" db="EMBL/GenBank/DDBJ databases">
        <title>MeaNS - Measles Nucleotide Surveillance Program.</title>
        <authorList>
            <person name="Tran T."/>
            <person name="Druce J."/>
        </authorList>
    </citation>
    <scope>NUCLEOTIDE SEQUENCE</scope>
    <source>
        <strain evidence="3">DSM 9887</strain>
    </source>
</reference>
<dbReference type="PATRIC" id="fig|54915.3.peg.4787"/>
<accession>A0A0K9YLZ5</accession>
<dbReference type="RefSeq" id="WP_049741717.1">
    <property type="nucleotide sequence ID" value="NZ_BJON01000009.1"/>
</dbReference>
<evidence type="ECO:0000259" key="1">
    <source>
        <dbReference type="Pfam" id="PF06114"/>
    </source>
</evidence>
<comment type="caution">
    <text evidence="3">The sequence shown here is derived from an EMBL/GenBank/DDBJ whole genome shotgun (WGS) entry which is preliminary data.</text>
</comment>
<dbReference type="STRING" id="54915.ADS79_27955"/>
<proteinExistence type="predicted"/>
<evidence type="ECO:0000313" key="4">
    <source>
        <dbReference type="Proteomes" id="UP000036834"/>
    </source>
</evidence>
<dbReference type="Proteomes" id="UP000036834">
    <property type="component" value="Unassembled WGS sequence"/>
</dbReference>
<sequence>MTYEELIEEAVQHGLDIYEMPLKPRIKGLYSNDIIGINKSIATTIEKTCILAEEIGHHFKTSGNILDQSKIENRQQENRARSWAYEKLVPLDAFVQAHKQGIKNRYELADYLGVTEVFLDSAINRYIEKYGTHVTFGLSTIIFEPLGVLELFE</sequence>
<gene>
    <name evidence="3" type="ORF">ADS79_27955</name>
    <name evidence="2" type="ORF">BRE01_26850</name>
</gene>
<evidence type="ECO:0000313" key="5">
    <source>
        <dbReference type="Proteomes" id="UP000319578"/>
    </source>
</evidence>
<name>A0A0K9YLZ5_9BACL</name>
<reference evidence="2 5" key="3">
    <citation type="submission" date="2019-06" db="EMBL/GenBank/DDBJ databases">
        <title>Whole genome shotgun sequence of Brevibacillus reuszeri NBRC 15719.</title>
        <authorList>
            <person name="Hosoyama A."/>
            <person name="Uohara A."/>
            <person name="Ohji S."/>
            <person name="Ichikawa N."/>
        </authorList>
    </citation>
    <scope>NUCLEOTIDE SEQUENCE [LARGE SCALE GENOMIC DNA]</scope>
    <source>
        <strain evidence="2 5">NBRC 15719</strain>
    </source>
</reference>
<dbReference type="Pfam" id="PF06114">
    <property type="entry name" value="Peptidase_M78"/>
    <property type="match status" value="1"/>
</dbReference>
<dbReference type="AlphaFoldDB" id="A0A0K9YLZ5"/>